<reference evidence="2" key="2">
    <citation type="submission" date="2015-01" db="EMBL/GenBank/DDBJ databases">
        <title>Evolutionary Origins and Diversification of the Mycorrhizal Mutualists.</title>
        <authorList>
            <consortium name="DOE Joint Genome Institute"/>
            <consortium name="Mycorrhizal Genomics Consortium"/>
            <person name="Kohler A."/>
            <person name="Kuo A."/>
            <person name="Nagy L.G."/>
            <person name="Floudas D."/>
            <person name="Copeland A."/>
            <person name="Barry K.W."/>
            <person name="Cichocki N."/>
            <person name="Veneault-Fourrey C."/>
            <person name="LaButti K."/>
            <person name="Lindquist E.A."/>
            <person name="Lipzen A."/>
            <person name="Lundell T."/>
            <person name="Morin E."/>
            <person name="Murat C."/>
            <person name="Riley R."/>
            <person name="Ohm R."/>
            <person name="Sun H."/>
            <person name="Tunlid A."/>
            <person name="Henrissat B."/>
            <person name="Grigoriev I.V."/>
            <person name="Hibbett D.S."/>
            <person name="Martin F."/>
        </authorList>
    </citation>
    <scope>NUCLEOTIDE SEQUENCE [LARGE SCALE GENOMIC DNA]</scope>
    <source>
        <strain evidence="2">F 1598</strain>
    </source>
</reference>
<keyword evidence="2" id="KW-1185">Reference proteome</keyword>
<protein>
    <submittedName>
        <fullName evidence="1">Uncharacterized protein</fullName>
    </submittedName>
</protein>
<proteinExistence type="predicted"/>
<organism evidence="1 2">
    <name type="scientific">Piloderma croceum (strain F 1598)</name>
    <dbReference type="NCBI Taxonomy" id="765440"/>
    <lineage>
        <taxon>Eukaryota</taxon>
        <taxon>Fungi</taxon>
        <taxon>Dikarya</taxon>
        <taxon>Basidiomycota</taxon>
        <taxon>Agaricomycotina</taxon>
        <taxon>Agaricomycetes</taxon>
        <taxon>Agaricomycetidae</taxon>
        <taxon>Atheliales</taxon>
        <taxon>Atheliaceae</taxon>
        <taxon>Piloderma</taxon>
    </lineage>
</organism>
<dbReference type="Proteomes" id="UP000054166">
    <property type="component" value="Unassembled WGS sequence"/>
</dbReference>
<accession>A0A0C3FUR7</accession>
<gene>
    <name evidence="1" type="ORF">PILCRDRAFT_248019</name>
</gene>
<sequence length="61" mass="6927">MSAVRTAKHPRTHRHEYPNISSLGRALAKKFESKPSRRYISACSITTIASVPRKWLTCTNN</sequence>
<evidence type="ECO:0000313" key="1">
    <source>
        <dbReference type="EMBL" id="KIM88110.1"/>
    </source>
</evidence>
<reference evidence="1 2" key="1">
    <citation type="submission" date="2014-04" db="EMBL/GenBank/DDBJ databases">
        <authorList>
            <consortium name="DOE Joint Genome Institute"/>
            <person name="Kuo A."/>
            <person name="Tarkka M."/>
            <person name="Buscot F."/>
            <person name="Kohler A."/>
            <person name="Nagy L.G."/>
            <person name="Floudas D."/>
            <person name="Copeland A."/>
            <person name="Barry K.W."/>
            <person name="Cichocki N."/>
            <person name="Veneault-Fourrey C."/>
            <person name="LaButti K."/>
            <person name="Lindquist E.A."/>
            <person name="Lipzen A."/>
            <person name="Lundell T."/>
            <person name="Morin E."/>
            <person name="Murat C."/>
            <person name="Sun H."/>
            <person name="Tunlid A."/>
            <person name="Henrissat B."/>
            <person name="Grigoriev I.V."/>
            <person name="Hibbett D.S."/>
            <person name="Martin F."/>
            <person name="Nordberg H.P."/>
            <person name="Cantor M.N."/>
            <person name="Hua S.X."/>
        </authorList>
    </citation>
    <scope>NUCLEOTIDE SEQUENCE [LARGE SCALE GENOMIC DNA]</scope>
    <source>
        <strain evidence="1 2">F 1598</strain>
    </source>
</reference>
<dbReference type="HOGENOM" id="CLU_2923444_0_0_1"/>
<dbReference type="AlphaFoldDB" id="A0A0C3FUR7"/>
<evidence type="ECO:0000313" key="2">
    <source>
        <dbReference type="Proteomes" id="UP000054166"/>
    </source>
</evidence>
<dbReference type="InParanoid" id="A0A0C3FUR7"/>
<name>A0A0C3FUR7_PILCF</name>
<dbReference type="EMBL" id="KN832977">
    <property type="protein sequence ID" value="KIM88110.1"/>
    <property type="molecule type" value="Genomic_DNA"/>
</dbReference>